<keyword evidence="5" id="KW-0547">Nucleotide-binding</keyword>
<keyword evidence="6" id="KW-0227">DNA damage</keyword>
<evidence type="ECO:0000256" key="9">
    <source>
        <dbReference type="ARBA" id="ARBA00022833"/>
    </source>
</evidence>
<evidence type="ECO:0000256" key="16">
    <source>
        <dbReference type="ARBA" id="ARBA00042156"/>
    </source>
</evidence>
<comment type="similarity">
    <text evidence="14">Belongs to the ABC transporter superfamily. UvrA family.</text>
</comment>
<dbReference type="GO" id="GO:0005524">
    <property type="term" value="F:ATP binding"/>
    <property type="evidence" value="ECO:0007669"/>
    <property type="project" value="UniProtKB-KW"/>
</dbReference>
<dbReference type="InterPro" id="IPR017871">
    <property type="entry name" value="ABC_transporter-like_CS"/>
</dbReference>
<evidence type="ECO:0000256" key="11">
    <source>
        <dbReference type="ARBA" id="ARBA00022881"/>
    </source>
</evidence>
<keyword evidence="2" id="KW-0963">Cytoplasm</keyword>
<dbReference type="Gene3D" id="1.10.8.280">
    <property type="entry name" value="ABC transporter ATPase domain-like"/>
    <property type="match status" value="1"/>
</dbReference>
<dbReference type="EMBL" id="CP065989">
    <property type="protein sequence ID" value="QQB15076.1"/>
    <property type="molecule type" value="Genomic_DNA"/>
</dbReference>
<keyword evidence="11" id="KW-0267">Excision nuclease</keyword>
<dbReference type="GO" id="GO:0005737">
    <property type="term" value="C:cytoplasm"/>
    <property type="evidence" value="ECO:0007669"/>
    <property type="project" value="UniProtKB-SubCell"/>
</dbReference>
<dbReference type="GO" id="GO:0003677">
    <property type="term" value="F:DNA binding"/>
    <property type="evidence" value="ECO:0007669"/>
    <property type="project" value="UniProtKB-KW"/>
</dbReference>
<dbReference type="Gene3D" id="1.20.1580.10">
    <property type="entry name" value="ABC transporter ATPase like domain"/>
    <property type="match status" value="2"/>
</dbReference>
<dbReference type="SUPFAM" id="SSF52540">
    <property type="entry name" value="P-loop containing nucleoside triphosphate hydrolases"/>
    <property type="match status" value="2"/>
</dbReference>
<dbReference type="AlphaFoldDB" id="A0A7T4A0J6"/>
<keyword evidence="10" id="KW-0067">ATP-binding</keyword>
<proteinExistence type="inferred from homology"/>
<evidence type="ECO:0000256" key="3">
    <source>
        <dbReference type="ARBA" id="ARBA00022723"/>
    </source>
</evidence>
<organism evidence="18 19">
    <name type="scientific">Brevibacterium casei</name>
    <dbReference type="NCBI Taxonomy" id="33889"/>
    <lineage>
        <taxon>Bacteria</taxon>
        <taxon>Bacillati</taxon>
        <taxon>Actinomycetota</taxon>
        <taxon>Actinomycetes</taxon>
        <taxon>Micrococcales</taxon>
        <taxon>Brevibacteriaceae</taxon>
        <taxon>Brevibacterium</taxon>
    </lineage>
</organism>
<evidence type="ECO:0000256" key="1">
    <source>
        <dbReference type="ARBA" id="ARBA00004496"/>
    </source>
</evidence>
<accession>A0A7T4A0J6</accession>
<keyword evidence="4" id="KW-0677">Repeat</keyword>
<evidence type="ECO:0000256" key="7">
    <source>
        <dbReference type="ARBA" id="ARBA00022769"/>
    </source>
</evidence>
<evidence type="ECO:0000256" key="8">
    <source>
        <dbReference type="ARBA" id="ARBA00022771"/>
    </source>
</evidence>
<evidence type="ECO:0000259" key="17">
    <source>
        <dbReference type="PROSITE" id="PS50893"/>
    </source>
</evidence>
<sequence length="860" mass="90625">MDERDVVAGHIAVRGAHEHNLRDIDIDIPRDTVVAFTGISGSGKSSLAFGTIYTHSRQRYLESVAPYARRLIDQGSPPRVRLITGLPPAVALRQQQSGSTRSTVGTVSRVSNVLRMLYSRSGTYPEGYRPADLAGTFPRDAAPLDSDSFSPNTAVGACRTCSGIGRLLQVDEDLLVGDPHLSIDDGAIVAWPGAFGGKNNRRVLRDLGIDITVPFDSLPADTREWVLTTSDRPTIVVEEGYKGTYMSPKRWVEHTFADSPSARMRAKAASFMTDKLCPTCHGKRLNPEALAVTIAGIDIAEAARLPLTGLVSFLEAARTHPATTELSVERHQAAQALIDALISQLGTMIDLGLGYLEVARPTSTLSSGELKRLHLATQLRSGLFGVLYVLDEPSAGLHPADLELLLTALTRLKDDGNTVFVVEHSAQVVRAADWIVDLGPGAGRYGGEVLFNGPSAGLAEVADSVTARYLGAAPPLPPGGSGTRQLTDWVELRDVTGHNLTGIDVRLPLHALSAITGVSGSGKTSVLTALADAVRARLDSAEVAADEERNPAAVEIGDELVHGVPVWDLGSDELTTGSTSGLEALERIIVVDQKPIGRTSRSTPATYTGLFDGVRRLFAAQPGAKERGFGVGRFSFNQPEGRCPVCLGDGVASIELLFMPTETAPCPECHGKRYNPETLEVTYRDRTIADVLAMTVDEAADFLAEVPVATTILTLLQNIGLGYVSLGQSAPTLSGGEAQRIKLVSELHRSSRGRSLYILDEPTTGLHPADIDMLIGQLQRLVDAGNTVVIADHDLRTLRVVDWIVDLGPGAGTDGGTVVATGTPADLAAAAAAAAGSTTTSAGAAAGLTASYLAAAGASA</sequence>
<evidence type="ECO:0000256" key="4">
    <source>
        <dbReference type="ARBA" id="ARBA00022737"/>
    </source>
</evidence>
<evidence type="ECO:0000313" key="18">
    <source>
        <dbReference type="EMBL" id="QQB15076.1"/>
    </source>
</evidence>
<dbReference type="InterPro" id="IPR003439">
    <property type="entry name" value="ABC_transporter-like_ATP-bd"/>
</dbReference>
<evidence type="ECO:0000256" key="13">
    <source>
        <dbReference type="ARBA" id="ARBA00023204"/>
    </source>
</evidence>
<evidence type="ECO:0000256" key="5">
    <source>
        <dbReference type="ARBA" id="ARBA00022741"/>
    </source>
</evidence>
<keyword evidence="7" id="KW-0228">DNA excision</keyword>
<keyword evidence="9" id="KW-0862">Zinc</keyword>
<dbReference type="GO" id="GO:0004518">
    <property type="term" value="F:nuclease activity"/>
    <property type="evidence" value="ECO:0007669"/>
    <property type="project" value="UniProtKB-KW"/>
</dbReference>
<keyword evidence="3" id="KW-0479">Metal-binding</keyword>
<evidence type="ECO:0000313" key="19">
    <source>
        <dbReference type="Proteomes" id="UP000595374"/>
    </source>
</evidence>
<evidence type="ECO:0000256" key="2">
    <source>
        <dbReference type="ARBA" id="ARBA00022490"/>
    </source>
</evidence>
<dbReference type="InterPro" id="IPR003593">
    <property type="entry name" value="AAA+_ATPase"/>
</dbReference>
<dbReference type="RefSeq" id="WP_198500100.1">
    <property type="nucleotide sequence ID" value="NZ_CP065989.1"/>
</dbReference>
<dbReference type="PROSITE" id="PS50893">
    <property type="entry name" value="ABC_TRANSPORTER_2"/>
    <property type="match status" value="1"/>
</dbReference>
<evidence type="ECO:0000256" key="6">
    <source>
        <dbReference type="ARBA" id="ARBA00022763"/>
    </source>
</evidence>
<evidence type="ECO:0000256" key="12">
    <source>
        <dbReference type="ARBA" id="ARBA00023125"/>
    </source>
</evidence>
<dbReference type="InterPro" id="IPR041552">
    <property type="entry name" value="UvrA_DNA-bd"/>
</dbReference>
<reference evidence="18 19" key="1">
    <citation type="submission" date="2020-12" db="EMBL/GenBank/DDBJ databases">
        <title>FDA dAtabase for Regulatory Grade micrObial Sequences (FDA-ARGOS): Supporting development and validation of Infectious Disease Dx tests.</title>
        <authorList>
            <person name="Sproer C."/>
            <person name="Gronow S."/>
            <person name="Severitt S."/>
            <person name="Schroder I."/>
            <person name="Tallon L."/>
            <person name="Sadzewicz L."/>
            <person name="Zhao X."/>
            <person name="Boylan J."/>
            <person name="Ott S."/>
            <person name="Bowen H."/>
            <person name="Vavikolanu K."/>
            <person name="Mehta A."/>
            <person name="Aluvathingal J."/>
            <person name="Nadendla S."/>
            <person name="Lowell S."/>
            <person name="Myers T."/>
            <person name="Yan Y."/>
            <person name="Sichtig H."/>
        </authorList>
    </citation>
    <scope>NUCLEOTIDE SEQUENCE [LARGE SCALE GENOMIC DNA]</scope>
    <source>
        <strain evidence="18 19">FDAARGOS_990</strain>
    </source>
</reference>
<keyword evidence="12" id="KW-0238">DNA-binding</keyword>
<comment type="subcellular location">
    <subcellularLocation>
        <location evidence="1">Cytoplasm</location>
    </subcellularLocation>
</comment>
<dbReference type="PANTHER" id="PTHR43152:SF1">
    <property type="entry name" value="UVRA PROTEIN"/>
    <property type="match status" value="1"/>
</dbReference>
<dbReference type="PANTHER" id="PTHR43152">
    <property type="entry name" value="UVRABC SYSTEM PROTEIN A"/>
    <property type="match status" value="1"/>
</dbReference>
<evidence type="ECO:0000256" key="10">
    <source>
        <dbReference type="ARBA" id="ARBA00022840"/>
    </source>
</evidence>
<dbReference type="GO" id="GO:0006281">
    <property type="term" value="P:DNA repair"/>
    <property type="evidence" value="ECO:0007669"/>
    <property type="project" value="UniProtKB-KW"/>
</dbReference>
<dbReference type="Pfam" id="PF17755">
    <property type="entry name" value="UvrA_DNA-bind"/>
    <property type="match status" value="1"/>
</dbReference>
<evidence type="ECO:0000256" key="14">
    <source>
        <dbReference type="ARBA" id="ARBA00038000"/>
    </source>
</evidence>
<name>A0A7T4A0J6_9MICO</name>
<dbReference type="GO" id="GO:0008270">
    <property type="term" value="F:zinc ion binding"/>
    <property type="evidence" value="ECO:0007669"/>
    <property type="project" value="UniProtKB-KW"/>
</dbReference>
<dbReference type="GO" id="GO:0016887">
    <property type="term" value="F:ATP hydrolysis activity"/>
    <property type="evidence" value="ECO:0007669"/>
    <property type="project" value="InterPro"/>
</dbReference>
<gene>
    <name evidence="18" type="ORF">I6H47_03690</name>
</gene>
<keyword evidence="13" id="KW-0234">DNA repair</keyword>
<dbReference type="Proteomes" id="UP000595374">
    <property type="component" value="Chromosome"/>
</dbReference>
<protein>
    <recommendedName>
        <fullName evidence="15">UvrABC system protein A</fullName>
    </recommendedName>
    <alternativeName>
        <fullName evidence="16">Excinuclease ABC subunit A</fullName>
    </alternativeName>
</protein>
<feature type="domain" description="ABC transporter" evidence="17">
    <location>
        <begin position="484"/>
        <end position="834"/>
    </location>
</feature>
<dbReference type="SMART" id="SM00382">
    <property type="entry name" value="AAA"/>
    <property type="match status" value="1"/>
</dbReference>
<keyword evidence="8" id="KW-0863">Zinc-finger</keyword>
<evidence type="ECO:0000256" key="15">
    <source>
        <dbReference type="ARBA" id="ARBA00039316"/>
    </source>
</evidence>
<dbReference type="PROSITE" id="PS00211">
    <property type="entry name" value="ABC_TRANSPORTER_1"/>
    <property type="match status" value="1"/>
</dbReference>
<dbReference type="Gene3D" id="3.40.50.300">
    <property type="entry name" value="P-loop containing nucleotide triphosphate hydrolases"/>
    <property type="match status" value="2"/>
</dbReference>
<dbReference type="InterPro" id="IPR027417">
    <property type="entry name" value="P-loop_NTPase"/>
</dbReference>